<organism evidence="1 3">
    <name type="scientific">Comamonas testosteroni (strain DSM 14576 / KF-1)</name>
    <name type="common">Pseudomonas testosteroni</name>
    <dbReference type="NCBI Taxonomy" id="399795"/>
    <lineage>
        <taxon>Bacteria</taxon>
        <taxon>Pseudomonadati</taxon>
        <taxon>Pseudomonadota</taxon>
        <taxon>Betaproteobacteria</taxon>
        <taxon>Burkholderiales</taxon>
        <taxon>Comamonadaceae</taxon>
        <taxon>Comamonas</taxon>
    </lineage>
</organism>
<proteinExistence type="predicted"/>
<dbReference type="EMBL" id="AAUJ02000001">
    <property type="protein sequence ID" value="EED68363.1"/>
    <property type="molecule type" value="Genomic_DNA"/>
</dbReference>
<dbReference type="EMBL" id="AAUJ02000001">
    <property type="protein sequence ID" value="EED68426.1"/>
    <property type="molecule type" value="Genomic_DNA"/>
</dbReference>
<dbReference type="AlphaFoldDB" id="B7X1S0"/>
<comment type="caution">
    <text evidence="1">The sequence shown here is derived from an EMBL/GenBank/DDBJ whole genome shotgun (WGS) entry which is preliminary data.</text>
</comment>
<sequence>MNKPRKARKCGPLLWQLKLRLKRMERRLDADLSAMRAKLAATEAASEDVRKNDPTREALQAARQALASHNNCLITDRPDRPCSEVTGWTTDFQRELQLLDVAIGLTTANPLSLGPVAQALGERSGSATGLQAGISLPDPVARL</sequence>
<evidence type="ECO:0000313" key="3">
    <source>
        <dbReference type="Proteomes" id="UP000003039"/>
    </source>
</evidence>
<protein>
    <submittedName>
        <fullName evidence="1">Uncharacterized protein</fullName>
    </submittedName>
</protein>
<reference evidence="1 3" key="1">
    <citation type="journal article" date="2004" name="Appl. Environ. Microbiol.">
        <title>Mineralization of individual congeners of linear alkylbenzenesulfonate by defined pairs of heterotrophic bacteria.</title>
        <authorList>
            <person name="Schleheck D."/>
            <person name="Knepper T.P."/>
            <person name="Fischer K."/>
            <person name="Cook A.M."/>
        </authorList>
    </citation>
    <scope>NUCLEOTIDE SEQUENCE [LARGE SCALE GENOMIC DNA]</scope>
    <source>
        <strain evidence="3">DSM 14576 / KF-1</strain>
        <strain evidence="1">KF-1</strain>
    </source>
</reference>
<dbReference type="Proteomes" id="UP000003039">
    <property type="component" value="Unassembled WGS sequence"/>
</dbReference>
<accession>B7X1S0</accession>
<reference evidence="1" key="2">
    <citation type="submission" date="2009-01" db="EMBL/GenBank/DDBJ databases">
        <authorList>
            <consortium name="US DOE Joint Genome Institute (JGI-PGF)"/>
            <person name="Lucas S."/>
            <person name="Copeland A."/>
            <person name="Lapidus A."/>
            <person name="Glavina del Rio T."/>
            <person name="Dalin E."/>
            <person name="Tice H."/>
            <person name="Bruce D."/>
            <person name="Goodwin L."/>
            <person name="Pitluck S."/>
            <person name="LaButti K.M."/>
            <person name="Lowry S."/>
            <person name="Sun H."/>
            <person name="Larimer F."/>
            <person name="Land M.L."/>
            <person name="Hauser L."/>
            <person name="Kjelleberg S."/>
            <person name="Cook A."/>
            <person name="Knepper T.P."/>
            <person name="Fischer K."/>
            <person name="Schleheck D."/>
            <person name="Richardson P."/>
        </authorList>
    </citation>
    <scope>NUCLEOTIDE SEQUENCE</scope>
    <source>
        <strain evidence="1">KF-1</strain>
    </source>
</reference>
<evidence type="ECO:0000313" key="1">
    <source>
        <dbReference type="EMBL" id="EED68363.1"/>
    </source>
</evidence>
<evidence type="ECO:0000313" key="2">
    <source>
        <dbReference type="EMBL" id="EED68426.1"/>
    </source>
</evidence>
<gene>
    <name evidence="1" type="ORF">CtesDRAFT_PD3310</name>
    <name evidence="2" type="ORF">CtesDRAFT_PD3373</name>
</gene>
<name>B7X1S0_COMTK</name>